<keyword evidence="6 9" id="KW-0479">Metal-binding</keyword>
<dbReference type="EMBL" id="CP042425">
    <property type="protein sequence ID" value="QEL17299.1"/>
    <property type="molecule type" value="Genomic_DNA"/>
</dbReference>
<dbReference type="GO" id="GO:0046872">
    <property type="term" value="F:metal ion binding"/>
    <property type="evidence" value="ECO:0007669"/>
    <property type="project" value="UniProtKB-KW"/>
</dbReference>
<dbReference type="OrthoDB" id="9811744at2"/>
<dbReference type="GO" id="GO:0046654">
    <property type="term" value="P:tetrahydrofolate biosynthetic process"/>
    <property type="evidence" value="ECO:0007669"/>
    <property type="project" value="UniProtKB-UniPathway"/>
</dbReference>
<dbReference type="PANTHER" id="PTHR20941:SF1">
    <property type="entry name" value="FOLIC ACID SYNTHESIS PROTEIN FOL1"/>
    <property type="match status" value="1"/>
</dbReference>
<evidence type="ECO:0000256" key="6">
    <source>
        <dbReference type="ARBA" id="ARBA00022723"/>
    </source>
</evidence>
<evidence type="ECO:0000256" key="2">
    <source>
        <dbReference type="ARBA" id="ARBA00001946"/>
    </source>
</evidence>
<evidence type="ECO:0000256" key="5">
    <source>
        <dbReference type="ARBA" id="ARBA00022679"/>
    </source>
</evidence>
<dbReference type="GO" id="GO:0004156">
    <property type="term" value="F:dihydropteroate synthase activity"/>
    <property type="evidence" value="ECO:0007669"/>
    <property type="project" value="UniProtKB-EC"/>
</dbReference>
<evidence type="ECO:0000313" key="12">
    <source>
        <dbReference type="Proteomes" id="UP000324974"/>
    </source>
</evidence>
<protein>
    <recommendedName>
        <fullName evidence="4 9">Dihydropteroate synthase</fullName>
        <shortName evidence="9">DHPS</shortName>
        <ecNumber evidence="4 9">2.5.1.15</ecNumber>
    </recommendedName>
    <alternativeName>
        <fullName evidence="9">Dihydropteroate pyrophosphorylase</fullName>
    </alternativeName>
</protein>
<evidence type="ECO:0000256" key="3">
    <source>
        <dbReference type="ARBA" id="ARBA00004763"/>
    </source>
</evidence>
<dbReference type="PROSITE" id="PS50972">
    <property type="entry name" value="PTERIN_BINDING"/>
    <property type="match status" value="1"/>
</dbReference>
<keyword evidence="5 9" id="KW-0808">Transferase</keyword>
<keyword evidence="7 9" id="KW-0460">Magnesium</keyword>
<dbReference type="InterPro" id="IPR000489">
    <property type="entry name" value="Pterin-binding_dom"/>
</dbReference>
<dbReference type="InterPro" id="IPR006390">
    <property type="entry name" value="DHP_synth_dom"/>
</dbReference>
<dbReference type="AlphaFoldDB" id="A0A5C1AD65"/>
<dbReference type="GO" id="GO:0046656">
    <property type="term" value="P:folic acid biosynthetic process"/>
    <property type="evidence" value="ECO:0007669"/>
    <property type="project" value="UniProtKB-KW"/>
</dbReference>
<dbReference type="KEGG" id="lrs:PX52LOC_04282"/>
<dbReference type="PROSITE" id="PS00792">
    <property type="entry name" value="DHPS_1"/>
    <property type="match status" value="1"/>
</dbReference>
<dbReference type="Gene3D" id="3.20.20.20">
    <property type="entry name" value="Dihydropteroate synthase-like"/>
    <property type="match status" value="1"/>
</dbReference>
<evidence type="ECO:0000256" key="7">
    <source>
        <dbReference type="ARBA" id="ARBA00022842"/>
    </source>
</evidence>
<evidence type="ECO:0000313" key="11">
    <source>
        <dbReference type="EMBL" id="QEL17299.1"/>
    </source>
</evidence>
<keyword evidence="8 9" id="KW-0289">Folate biosynthesis</keyword>
<dbReference type="PANTHER" id="PTHR20941">
    <property type="entry name" value="FOLATE SYNTHESIS PROTEINS"/>
    <property type="match status" value="1"/>
</dbReference>
<evidence type="ECO:0000256" key="9">
    <source>
        <dbReference type="RuleBase" id="RU361205"/>
    </source>
</evidence>
<evidence type="ECO:0000256" key="8">
    <source>
        <dbReference type="ARBA" id="ARBA00022909"/>
    </source>
</evidence>
<dbReference type="GO" id="GO:0005829">
    <property type="term" value="C:cytosol"/>
    <property type="evidence" value="ECO:0007669"/>
    <property type="project" value="TreeGrafter"/>
</dbReference>
<proteinExistence type="inferred from homology"/>
<dbReference type="PROSITE" id="PS00793">
    <property type="entry name" value="DHPS_2"/>
    <property type="match status" value="1"/>
</dbReference>
<organism evidence="11 12">
    <name type="scientific">Limnoglobus roseus</name>
    <dbReference type="NCBI Taxonomy" id="2598579"/>
    <lineage>
        <taxon>Bacteria</taxon>
        <taxon>Pseudomonadati</taxon>
        <taxon>Planctomycetota</taxon>
        <taxon>Planctomycetia</taxon>
        <taxon>Gemmatales</taxon>
        <taxon>Gemmataceae</taxon>
        <taxon>Limnoglobus</taxon>
    </lineage>
</organism>
<name>A0A5C1AD65_9BACT</name>
<evidence type="ECO:0000256" key="1">
    <source>
        <dbReference type="ARBA" id="ARBA00000012"/>
    </source>
</evidence>
<gene>
    <name evidence="11" type="primary">folP</name>
    <name evidence="11" type="ORF">PX52LOC_04282</name>
</gene>
<dbReference type="InterPro" id="IPR011005">
    <property type="entry name" value="Dihydropteroate_synth-like_sf"/>
</dbReference>
<dbReference type="InterPro" id="IPR045031">
    <property type="entry name" value="DHP_synth-like"/>
</dbReference>
<evidence type="ECO:0000259" key="10">
    <source>
        <dbReference type="PROSITE" id="PS50972"/>
    </source>
</evidence>
<dbReference type="SUPFAM" id="SSF51717">
    <property type="entry name" value="Dihydropteroate synthetase-like"/>
    <property type="match status" value="1"/>
</dbReference>
<dbReference type="RefSeq" id="WP_149111929.1">
    <property type="nucleotide sequence ID" value="NZ_CP042425.1"/>
</dbReference>
<dbReference type="Pfam" id="PF00809">
    <property type="entry name" value="Pterin_bind"/>
    <property type="match status" value="1"/>
</dbReference>
<keyword evidence="12" id="KW-1185">Reference proteome</keyword>
<accession>A0A5C1AD65</accession>
<comment type="cofactor">
    <cofactor evidence="2 9">
        <name>Mg(2+)</name>
        <dbReference type="ChEBI" id="CHEBI:18420"/>
    </cofactor>
</comment>
<comment type="similarity">
    <text evidence="9">Belongs to the DHPS family.</text>
</comment>
<dbReference type="NCBIfam" id="TIGR01496">
    <property type="entry name" value="DHPS"/>
    <property type="match status" value="1"/>
</dbReference>
<sequence>MSTPRVWRCRQHRFEIGIRPLILGIVNATPDSFSDGGRYDPIAHALQLIADGADLLDIGGESTRPGSQSVTVEEELHRVIPVIREVAQQTHTPISIDTSKAEVARQAIDAGAVIINDVTGLRDPAMPTVAKATGAGLIVMHMQGTPATMQIDPQYRDVVREVSDYLKERFRELTDFGIDPETISPDPGIGFGKTVEQNLQLLANLDRIGTGELADRPLTLGVSRKGFISKAVGRSGSADPIANRVAGSLALACFGTASGAANILRVHDVRETADAVALYTRMHELRT</sequence>
<comment type="function">
    <text evidence="9">Catalyzes the condensation of para-aminobenzoate (pABA) with 6-hydroxymethyl-7,8-dihydropterin diphosphate (DHPt-PP) to form 7,8-dihydropteroate (H2Pte), the immediate precursor of folate derivatives.</text>
</comment>
<dbReference type="CDD" id="cd00739">
    <property type="entry name" value="DHPS"/>
    <property type="match status" value="1"/>
</dbReference>
<reference evidence="12" key="1">
    <citation type="submission" date="2019-08" db="EMBL/GenBank/DDBJ databases">
        <title>Limnoglobus roseus gen. nov., sp. nov., a novel freshwater planctomycete with a giant genome from the family Gemmataceae.</title>
        <authorList>
            <person name="Kulichevskaya I.S."/>
            <person name="Naumoff D.G."/>
            <person name="Miroshnikov K."/>
            <person name="Ivanova A."/>
            <person name="Philippov D.A."/>
            <person name="Hakobyan A."/>
            <person name="Rijpstra I.C."/>
            <person name="Sinninghe Damste J.S."/>
            <person name="Liesack W."/>
            <person name="Dedysh S.N."/>
        </authorList>
    </citation>
    <scope>NUCLEOTIDE SEQUENCE [LARGE SCALE GENOMIC DNA]</scope>
    <source>
        <strain evidence="12">PX52</strain>
    </source>
</reference>
<comment type="catalytic activity">
    <reaction evidence="1">
        <text>(7,8-dihydropterin-6-yl)methyl diphosphate + 4-aminobenzoate = 7,8-dihydropteroate + diphosphate</text>
        <dbReference type="Rhea" id="RHEA:19949"/>
        <dbReference type="ChEBI" id="CHEBI:17836"/>
        <dbReference type="ChEBI" id="CHEBI:17839"/>
        <dbReference type="ChEBI" id="CHEBI:33019"/>
        <dbReference type="ChEBI" id="CHEBI:72950"/>
        <dbReference type="EC" id="2.5.1.15"/>
    </reaction>
</comment>
<dbReference type="EC" id="2.5.1.15" evidence="4 9"/>
<dbReference type="UniPathway" id="UPA00077">
    <property type="reaction ID" value="UER00156"/>
</dbReference>
<dbReference type="Proteomes" id="UP000324974">
    <property type="component" value="Chromosome"/>
</dbReference>
<feature type="domain" description="Pterin-binding" evidence="10">
    <location>
        <begin position="20"/>
        <end position="277"/>
    </location>
</feature>
<comment type="pathway">
    <text evidence="3 9">Cofactor biosynthesis; tetrahydrofolate biosynthesis; 7,8-dihydrofolate from 2-amino-4-hydroxy-6-hydroxymethyl-7,8-dihydropteridine diphosphate and 4-aminobenzoate: step 1/2.</text>
</comment>
<evidence type="ECO:0000256" key="4">
    <source>
        <dbReference type="ARBA" id="ARBA00012458"/>
    </source>
</evidence>